<evidence type="ECO:0000313" key="4">
    <source>
        <dbReference type="Proteomes" id="UP000051952"/>
    </source>
</evidence>
<protein>
    <recommendedName>
        <fullName evidence="2">GYF domain-containing protein</fullName>
    </recommendedName>
</protein>
<reference evidence="4" key="1">
    <citation type="submission" date="2015-09" db="EMBL/GenBank/DDBJ databases">
        <authorList>
            <consortium name="Pathogen Informatics"/>
        </authorList>
    </citation>
    <scope>NUCLEOTIDE SEQUENCE [LARGE SCALE GENOMIC DNA]</scope>
    <source>
        <strain evidence="4">Lake Konstanz</strain>
    </source>
</reference>
<accession>A0A0S4JNC5</accession>
<dbReference type="Gene3D" id="3.30.1490.40">
    <property type="match status" value="1"/>
</dbReference>
<dbReference type="VEuPathDB" id="TriTrypDB:BSAL_28740"/>
<proteinExistence type="predicted"/>
<evidence type="ECO:0000259" key="2">
    <source>
        <dbReference type="PROSITE" id="PS50829"/>
    </source>
</evidence>
<feature type="domain" description="GYF" evidence="2">
    <location>
        <begin position="251"/>
        <end position="312"/>
    </location>
</feature>
<dbReference type="InterPro" id="IPR035445">
    <property type="entry name" value="GYF-like_dom_sf"/>
</dbReference>
<gene>
    <name evidence="3" type="ORF">BSAL_28740</name>
</gene>
<dbReference type="PROSITE" id="PS50829">
    <property type="entry name" value="GYF"/>
    <property type="match status" value="1"/>
</dbReference>
<name>A0A0S4JNC5_BODSA</name>
<evidence type="ECO:0000256" key="1">
    <source>
        <dbReference type="SAM" id="MobiDB-lite"/>
    </source>
</evidence>
<evidence type="ECO:0000313" key="3">
    <source>
        <dbReference type="EMBL" id="CUG90776.1"/>
    </source>
</evidence>
<dbReference type="InterPro" id="IPR003169">
    <property type="entry name" value="GYF"/>
</dbReference>
<dbReference type="AlphaFoldDB" id="A0A0S4JNC5"/>
<keyword evidence="4" id="KW-1185">Reference proteome</keyword>
<dbReference type="EMBL" id="CYKH01001863">
    <property type="protein sequence ID" value="CUG90776.1"/>
    <property type="molecule type" value="Genomic_DNA"/>
</dbReference>
<sequence length="312" mass="34457">MTNFASPLFPNSNFKFYCLHHKKKKSRKHCVRQTATPFYLSFILLRLNVDATFSKLELRDDFRFRLLHNSSASKQGFSSIADCLVTISNLLHALCTLCFHCVTTEAMKRPRTEGHDDDARIPEDIDECLGDSSADEGGADDDAQSSKSSSSSDNDNDIGDSIEKEPLGELLLKILLCLLPTETGAAAAGRLSVLQGTAPQAQFGDIVSISLKCTVQHNLDIMTMPREALCRRAKLELLKGGGNTAGGSDLPSMWILQWVADKKQLTHGPFPTDTMKQWKAGGFFQKKPAIISDANDLRQPRVWTDPLKVESL</sequence>
<dbReference type="SUPFAM" id="SSF55277">
    <property type="entry name" value="GYF domain"/>
    <property type="match status" value="1"/>
</dbReference>
<feature type="region of interest" description="Disordered" evidence="1">
    <location>
        <begin position="131"/>
        <end position="160"/>
    </location>
</feature>
<organism evidence="3 4">
    <name type="scientific">Bodo saltans</name>
    <name type="common">Flagellated protozoan</name>
    <dbReference type="NCBI Taxonomy" id="75058"/>
    <lineage>
        <taxon>Eukaryota</taxon>
        <taxon>Discoba</taxon>
        <taxon>Euglenozoa</taxon>
        <taxon>Kinetoplastea</taxon>
        <taxon>Metakinetoplastina</taxon>
        <taxon>Eubodonida</taxon>
        <taxon>Bodonidae</taxon>
        <taxon>Bodo</taxon>
    </lineage>
</organism>
<dbReference type="Proteomes" id="UP000051952">
    <property type="component" value="Unassembled WGS sequence"/>
</dbReference>
<feature type="compositionally biased region" description="Acidic residues" evidence="1">
    <location>
        <begin position="131"/>
        <end position="143"/>
    </location>
</feature>